<sequence length="315" mass="35835">MADTIAKFRDIFGQIDSCSPLTDSIVQTYKEDPLLQGYIFGKVSPKACGHTQGRKVVSREEAVMRIKAAVDARKESGSDIVIVARSDSHQADSMQESLWRGKDAHTKSKVLDIIHFPCLGCLSEQCRSQICSAMEIDLLQQVPPLSAAHNITFSRYQIYVFKFYFNSTMVSNLKSIFREELQGFRYIEPQISYLDPQIAGSLTRMIDDEERKDACFGGSISREWKPKLLILILLTHCLLIKEESFGLEIMLVMKARSILAKALRFSRGNGYVCQILALLEAWAQMEMQQKNNLAARQLFEDLLNWNIYFTPISHC</sequence>
<dbReference type="EMBL" id="JAATIQ010000002">
    <property type="protein sequence ID" value="KAF4404018.1"/>
    <property type="molecule type" value="Genomic_DNA"/>
</dbReference>
<evidence type="ECO:0000313" key="1">
    <source>
        <dbReference type="EMBL" id="KAF4404018.1"/>
    </source>
</evidence>
<dbReference type="InterPro" id="IPR015813">
    <property type="entry name" value="Pyrv/PenolPyrv_kinase-like_dom"/>
</dbReference>
<reference evidence="1 2" key="1">
    <citation type="journal article" date="2020" name="bioRxiv">
        <title>Sequence and annotation of 42 cannabis genomes reveals extensive copy number variation in cannabinoid synthesis and pathogen resistance genes.</title>
        <authorList>
            <person name="Mckernan K.J."/>
            <person name="Helbert Y."/>
            <person name="Kane L.T."/>
            <person name="Ebling H."/>
            <person name="Zhang L."/>
            <person name="Liu B."/>
            <person name="Eaton Z."/>
            <person name="Mclaughlin S."/>
            <person name="Kingan S."/>
            <person name="Baybayan P."/>
            <person name="Concepcion G."/>
            <person name="Jordan M."/>
            <person name="Riva A."/>
            <person name="Barbazuk W."/>
            <person name="Harkins T."/>
        </authorList>
    </citation>
    <scope>NUCLEOTIDE SEQUENCE [LARGE SCALE GENOMIC DNA]</scope>
    <source>
        <strain evidence="2">cv. Jamaican Lion 4</strain>
        <tissue evidence="1">Leaf</tissue>
    </source>
</reference>
<evidence type="ECO:0000313" key="2">
    <source>
        <dbReference type="Proteomes" id="UP000583929"/>
    </source>
</evidence>
<dbReference type="Proteomes" id="UP000583929">
    <property type="component" value="Unassembled WGS sequence"/>
</dbReference>
<dbReference type="Gene3D" id="3.20.20.60">
    <property type="entry name" value="Phosphoenolpyruvate-binding domains"/>
    <property type="match status" value="1"/>
</dbReference>
<dbReference type="AlphaFoldDB" id="A0A7J6IAF4"/>
<dbReference type="PANTHER" id="PTHR42905:SF2">
    <property type="entry name" value="PHOSPHOENOLPYRUVATE CARBOXYLASE FAMILY PROTEIN"/>
    <property type="match status" value="1"/>
</dbReference>
<name>A0A7J6IAF4_CANSA</name>
<protein>
    <submittedName>
        <fullName evidence="1">Uncharacterized protein</fullName>
    </submittedName>
</protein>
<comment type="caution">
    <text evidence="1">The sequence shown here is derived from an EMBL/GenBank/DDBJ whole genome shotgun (WGS) entry which is preliminary data.</text>
</comment>
<proteinExistence type="predicted"/>
<gene>
    <name evidence="1" type="ORF">G4B88_014474</name>
</gene>
<dbReference type="InterPro" id="IPR040442">
    <property type="entry name" value="Pyrv_kinase-like_dom_sf"/>
</dbReference>
<dbReference type="PANTHER" id="PTHR42905">
    <property type="entry name" value="PHOSPHOENOLPYRUVATE CARBOXYLASE"/>
    <property type="match status" value="1"/>
</dbReference>
<dbReference type="GO" id="GO:0003824">
    <property type="term" value="F:catalytic activity"/>
    <property type="evidence" value="ECO:0007669"/>
    <property type="project" value="InterPro"/>
</dbReference>
<accession>A0A7J6IAF4</accession>
<organism evidence="1 2">
    <name type="scientific">Cannabis sativa</name>
    <name type="common">Hemp</name>
    <name type="synonym">Marijuana</name>
    <dbReference type="NCBI Taxonomy" id="3483"/>
    <lineage>
        <taxon>Eukaryota</taxon>
        <taxon>Viridiplantae</taxon>
        <taxon>Streptophyta</taxon>
        <taxon>Embryophyta</taxon>
        <taxon>Tracheophyta</taxon>
        <taxon>Spermatophyta</taxon>
        <taxon>Magnoliopsida</taxon>
        <taxon>eudicotyledons</taxon>
        <taxon>Gunneridae</taxon>
        <taxon>Pentapetalae</taxon>
        <taxon>rosids</taxon>
        <taxon>fabids</taxon>
        <taxon>Rosales</taxon>
        <taxon>Cannabaceae</taxon>
        <taxon>Cannabis</taxon>
    </lineage>
</organism>
<keyword evidence="2" id="KW-1185">Reference proteome</keyword>
<dbReference type="SUPFAM" id="SSF51621">
    <property type="entry name" value="Phosphoenolpyruvate/pyruvate domain"/>
    <property type="match status" value="1"/>
</dbReference>